<evidence type="ECO:0000259" key="2">
    <source>
        <dbReference type="Pfam" id="PF22725"/>
    </source>
</evidence>
<dbReference type="InterPro" id="IPR051450">
    <property type="entry name" value="Gfo/Idh/MocA_Oxidoreductases"/>
</dbReference>
<reference evidence="3 4" key="1">
    <citation type="submission" date="2019-08" db="EMBL/GenBank/DDBJ databases">
        <title>Professor.</title>
        <authorList>
            <person name="Park J.S."/>
        </authorList>
    </citation>
    <scope>NUCLEOTIDE SEQUENCE [LARGE SCALE GENOMIC DNA]</scope>
    <source>
        <strain evidence="3 4">176CP5-101</strain>
    </source>
</reference>
<dbReference type="GO" id="GO:0000166">
    <property type="term" value="F:nucleotide binding"/>
    <property type="evidence" value="ECO:0007669"/>
    <property type="project" value="InterPro"/>
</dbReference>
<dbReference type="Pfam" id="PF22725">
    <property type="entry name" value="GFO_IDH_MocA_C3"/>
    <property type="match status" value="1"/>
</dbReference>
<feature type="domain" description="GFO/IDH/MocA-like oxidoreductase" evidence="2">
    <location>
        <begin position="158"/>
        <end position="283"/>
    </location>
</feature>
<dbReference type="PANTHER" id="PTHR43377:SF1">
    <property type="entry name" value="BILIVERDIN REDUCTASE A"/>
    <property type="match status" value="1"/>
</dbReference>
<evidence type="ECO:0000313" key="3">
    <source>
        <dbReference type="EMBL" id="TXN37979.1"/>
    </source>
</evidence>
<dbReference type="EMBL" id="VRUR01000001">
    <property type="protein sequence ID" value="TXN37979.1"/>
    <property type="molecule type" value="Genomic_DNA"/>
</dbReference>
<protein>
    <submittedName>
        <fullName evidence="3">Gfo/Idh/MocA family oxidoreductase</fullName>
    </submittedName>
</protein>
<dbReference type="SUPFAM" id="SSF55347">
    <property type="entry name" value="Glyceraldehyde-3-phosphate dehydrogenase-like, C-terminal domain"/>
    <property type="match status" value="1"/>
</dbReference>
<dbReference type="InterPro" id="IPR036291">
    <property type="entry name" value="NAD(P)-bd_dom_sf"/>
</dbReference>
<evidence type="ECO:0000313" key="4">
    <source>
        <dbReference type="Proteomes" id="UP000321456"/>
    </source>
</evidence>
<comment type="caution">
    <text evidence="3">The sequence shown here is derived from an EMBL/GenBank/DDBJ whole genome shotgun (WGS) entry which is preliminary data.</text>
</comment>
<dbReference type="RefSeq" id="WP_147742429.1">
    <property type="nucleotide sequence ID" value="NZ_VRUR01000001.1"/>
</dbReference>
<sequence>MLRYAIPFIFCVIVHFSSCFSQEKPLKIGVAGLTHTHVHWILGIEDNPNIEIVGMVEPNRDLAKRYSEQYGYSMDLVFDTLEEMIAATKPEAVTAFGTIYDHLEVVEVCAPKGIHVMVEKPLAVSLKHAKQMKALAEKHNIHLLTNYETTWYPTNHSAKELLDQGKVGDLRKVIVRDGHRGPAKLGINSEFLDWLLDPKDNGGGAIMDFGCYGANLMTWLKNGERPNTVTAITQQLQPENNPKVDDDATIILTYDDAQAILEPSWNWPMGRKDMEVYGLTGAIYADNRNDLRIRIAEGYDGYSEEQFTLKEREAPFNDPFSFLAAVIKNKISLPPHNLSSLENNMVVMEILDAARESAKKGKTITLKK</sequence>
<dbReference type="InterPro" id="IPR055170">
    <property type="entry name" value="GFO_IDH_MocA-like_dom"/>
</dbReference>
<dbReference type="Proteomes" id="UP000321456">
    <property type="component" value="Unassembled WGS sequence"/>
</dbReference>
<evidence type="ECO:0000259" key="1">
    <source>
        <dbReference type="Pfam" id="PF01408"/>
    </source>
</evidence>
<proteinExistence type="predicted"/>
<dbReference type="Gene3D" id="3.30.360.10">
    <property type="entry name" value="Dihydrodipicolinate Reductase, domain 2"/>
    <property type="match status" value="1"/>
</dbReference>
<accession>A0A5C8V9U6</accession>
<keyword evidence="4" id="KW-1185">Reference proteome</keyword>
<organism evidence="3 4">
    <name type="scientific">Flagellimonas hymeniacidonis</name>
    <dbReference type="NCBI Taxonomy" id="2603628"/>
    <lineage>
        <taxon>Bacteria</taxon>
        <taxon>Pseudomonadati</taxon>
        <taxon>Bacteroidota</taxon>
        <taxon>Flavobacteriia</taxon>
        <taxon>Flavobacteriales</taxon>
        <taxon>Flavobacteriaceae</taxon>
        <taxon>Flagellimonas</taxon>
    </lineage>
</organism>
<dbReference type="Pfam" id="PF01408">
    <property type="entry name" value="GFO_IDH_MocA"/>
    <property type="match status" value="1"/>
</dbReference>
<feature type="domain" description="Gfo/Idh/MocA-like oxidoreductase N-terminal" evidence="1">
    <location>
        <begin position="27"/>
        <end position="144"/>
    </location>
</feature>
<dbReference type="AlphaFoldDB" id="A0A5C8V9U6"/>
<gene>
    <name evidence="3" type="ORF">FVB32_06720</name>
</gene>
<dbReference type="PANTHER" id="PTHR43377">
    <property type="entry name" value="BILIVERDIN REDUCTASE A"/>
    <property type="match status" value="1"/>
</dbReference>
<dbReference type="SUPFAM" id="SSF51735">
    <property type="entry name" value="NAD(P)-binding Rossmann-fold domains"/>
    <property type="match status" value="1"/>
</dbReference>
<dbReference type="InterPro" id="IPR000683">
    <property type="entry name" value="Gfo/Idh/MocA-like_OxRdtase_N"/>
</dbReference>
<name>A0A5C8V9U6_9FLAO</name>
<dbReference type="Gene3D" id="3.40.50.720">
    <property type="entry name" value="NAD(P)-binding Rossmann-like Domain"/>
    <property type="match status" value="1"/>
</dbReference>